<dbReference type="AlphaFoldDB" id="A0A8S0TUD5"/>
<keyword evidence="5" id="KW-0539">Nucleus</keyword>
<name>A0A8S0TUD5_OLEEU</name>
<protein>
    <submittedName>
        <fullName evidence="8">Transcription factor bHLH140-like</fullName>
    </submittedName>
</protein>
<keyword evidence="9" id="KW-1185">Reference proteome</keyword>
<feature type="domain" description="BHLH" evidence="7">
    <location>
        <begin position="41"/>
        <end position="90"/>
    </location>
</feature>
<gene>
    <name evidence="8" type="ORF">OLEA9_A039037</name>
</gene>
<feature type="compositionally biased region" description="Polar residues" evidence="6">
    <location>
        <begin position="1"/>
        <end position="24"/>
    </location>
</feature>
<dbReference type="EMBL" id="CACTIH010007310">
    <property type="protein sequence ID" value="CAA3009028.1"/>
    <property type="molecule type" value="Genomic_DNA"/>
</dbReference>
<dbReference type="InterPro" id="IPR036638">
    <property type="entry name" value="HLH_DNA-bd_sf"/>
</dbReference>
<accession>A0A8S0TUD5</accession>
<evidence type="ECO:0000313" key="9">
    <source>
        <dbReference type="Proteomes" id="UP000594638"/>
    </source>
</evidence>
<dbReference type="Gramene" id="OE9A039037T1">
    <property type="protein sequence ID" value="OE9A039037C1"/>
    <property type="gene ID" value="OE9A039037"/>
</dbReference>
<proteinExistence type="predicted"/>
<dbReference type="InterPro" id="IPR045843">
    <property type="entry name" value="IND-like"/>
</dbReference>
<evidence type="ECO:0000259" key="7">
    <source>
        <dbReference type="PROSITE" id="PS50888"/>
    </source>
</evidence>
<feature type="region of interest" description="Disordered" evidence="6">
    <location>
        <begin position="1"/>
        <end position="30"/>
    </location>
</feature>
<dbReference type="FunFam" id="4.10.280.10:FF:000089">
    <property type="entry name" value="Transcription factor LAX PANICLE"/>
    <property type="match status" value="1"/>
</dbReference>
<dbReference type="SMART" id="SM00353">
    <property type="entry name" value="HLH"/>
    <property type="match status" value="1"/>
</dbReference>
<evidence type="ECO:0000256" key="1">
    <source>
        <dbReference type="ARBA" id="ARBA00004123"/>
    </source>
</evidence>
<comment type="caution">
    <text evidence="8">The sequence shown here is derived from an EMBL/GenBank/DDBJ whole genome shotgun (WGS) entry which is preliminary data.</text>
</comment>
<keyword evidence="3" id="KW-0238">DNA-binding</keyword>
<dbReference type="GO" id="GO:0003677">
    <property type="term" value="F:DNA binding"/>
    <property type="evidence" value="ECO:0007669"/>
    <property type="project" value="UniProtKB-KW"/>
</dbReference>
<evidence type="ECO:0000256" key="3">
    <source>
        <dbReference type="ARBA" id="ARBA00023125"/>
    </source>
</evidence>
<dbReference type="GO" id="GO:0046983">
    <property type="term" value="F:protein dimerization activity"/>
    <property type="evidence" value="ECO:0007669"/>
    <property type="project" value="InterPro"/>
</dbReference>
<evidence type="ECO:0000313" key="8">
    <source>
        <dbReference type="EMBL" id="CAA3009028.1"/>
    </source>
</evidence>
<dbReference type="InterPro" id="IPR011598">
    <property type="entry name" value="bHLH_dom"/>
</dbReference>
<evidence type="ECO:0000256" key="2">
    <source>
        <dbReference type="ARBA" id="ARBA00023015"/>
    </source>
</evidence>
<dbReference type="SUPFAM" id="SSF47459">
    <property type="entry name" value="HLH, helix-loop-helix DNA-binding domain"/>
    <property type="match status" value="1"/>
</dbReference>
<evidence type="ECO:0000256" key="4">
    <source>
        <dbReference type="ARBA" id="ARBA00023163"/>
    </source>
</evidence>
<dbReference type="Proteomes" id="UP000594638">
    <property type="component" value="Unassembled WGS sequence"/>
</dbReference>
<dbReference type="CDD" id="cd11454">
    <property type="entry name" value="bHLH_AtIND_like"/>
    <property type="match status" value="1"/>
</dbReference>
<dbReference type="Gene3D" id="4.10.280.10">
    <property type="entry name" value="Helix-loop-helix DNA-binding domain"/>
    <property type="match status" value="1"/>
</dbReference>
<keyword evidence="2" id="KW-0805">Transcription regulation</keyword>
<dbReference type="PROSITE" id="PS50888">
    <property type="entry name" value="BHLH"/>
    <property type="match status" value="1"/>
</dbReference>
<dbReference type="OrthoDB" id="2017571at2759"/>
<dbReference type="GO" id="GO:0003700">
    <property type="term" value="F:DNA-binding transcription factor activity"/>
    <property type="evidence" value="ECO:0007669"/>
    <property type="project" value="InterPro"/>
</dbReference>
<comment type="subcellular location">
    <subcellularLocation>
        <location evidence="1">Nucleus</location>
    </subcellularLocation>
</comment>
<evidence type="ECO:0000256" key="6">
    <source>
        <dbReference type="SAM" id="MobiDB-lite"/>
    </source>
</evidence>
<keyword evidence="4" id="KW-0804">Transcription</keyword>
<evidence type="ECO:0000256" key="5">
    <source>
        <dbReference type="ARBA" id="ARBA00023242"/>
    </source>
</evidence>
<dbReference type="GO" id="GO:0005634">
    <property type="term" value="C:nucleus"/>
    <property type="evidence" value="ECO:0007669"/>
    <property type="project" value="UniProtKB-SubCell"/>
</dbReference>
<reference evidence="8 9" key="1">
    <citation type="submission" date="2019-12" db="EMBL/GenBank/DDBJ databases">
        <authorList>
            <person name="Alioto T."/>
            <person name="Alioto T."/>
            <person name="Gomez Garrido J."/>
        </authorList>
    </citation>
    <scope>NUCLEOTIDE SEQUENCE [LARGE SCALE GENOMIC DNA]</scope>
</reference>
<sequence length="165" mass="18613">MDYSYSLNPNSCESTSVQNNSNVNGKVKSGGLKKRGKVMKLSTDPQSIAARQRRRRISDRFKILQSLVPGGSRMDTVSMLEEAIQYVKFLKTQILLHQTAMINFANDDPTLYLQPNSLPFHYQTDHNLCPENNYIGHQIAQYPKVGSSNSCLLGDQEIMSFDAYC</sequence>
<dbReference type="PANTHER" id="PTHR45914:SF2">
    <property type="entry name" value="TRANSCRIPTION FACTOR BHLH140-LIKE PROTEIN"/>
    <property type="match status" value="1"/>
</dbReference>
<organism evidence="8 9">
    <name type="scientific">Olea europaea subsp. europaea</name>
    <dbReference type="NCBI Taxonomy" id="158383"/>
    <lineage>
        <taxon>Eukaryota</taxon>
        <taxon>Viridiplantae</taxon>
        <taxon>Streptophyta</taxon>
        <taxon>Embryophyta</taxon>
        <taxon>Tracheophyta</taxon>
        <taxon>Spermatophyta</taxon>
        <taxon>Magnoliopsida</taxon>
        <taxon>eudicotyledons</taxon>
        <taxon>Gunneridae</taxon>
        <taxon>Pentapetalae</taxon>
        <taxon>asterids</taxon>
        <taxon>lamiids</taxon>
        <taxon>Lamiales</taxon>
        <taxon>Oleaceae</taxon>
        <taxon>Oleeae</taxon>
        <taxon>Olea</taxon>
    </lineage>
</organism>
<dbReference type="Pfam" id="PF00010">
    <property type="entry name" value="HLH"/>
    <property type="match status" value="1"/>
</dbReference>
<dbReference type="PANTHER" id="PTHR45914">
    <property type="entry name" value="TRANSCRIPTION FACTOR HEC3-RELATED"/>
    <property type="match status" value="1"/>
</dbReference>